<evidence type="ECO:0000313" key="21">
    <source>
        <dbReference type="EMBL" id="KAL1632845.1"/>
    </source>
</evidence>
<accession>A0ABR3SZV0</accession>
<comment type="similarity">
    <text evidence="4">Belongs to the glycosyl hydrolase 2 family. Beta-mannosidase A subfamily.</text>
</comment>
<evidence type="ECO:0000256" key="6">
    <source>
        <dbReference type="ARBA" id="ARBA00012754"/>
    </source>
</evidence>
<gene>
    <name evidence="21" type="ORF">SLS56_003335</name>
</gene>
<feature type="domain" description="Beta-mannosidase Ig-fold" evidence="18">
    <location>
        <begin position="846"/>
        <end position="930"/>
    </location>
</feature>
<dbReference type="Gene3D" id="2.60.40.10">
    <property type="entry name" value="Immunoglobulins"/>
    <property type="match status" value="3"/>
</dbReference>
<evidence type="ECO:0000259" key="19">
    <source>
        <dbReference type="Pfam" id="PF17786"/>
    </source>
</evidence>
<dbReference type="Proteomes" id="UP001521116">
    <property type="component" value="Unassembled WGS sequence"/>
</dbReference>
<dbReference type="InterPro" id="IPR050887">
    <property type="entry name" value="Beta-mannosidase_GH2"/>
</dbReference>
<keyword evidence="10" id="KW-0378">Hydrolase</keyword>
<comment type="caution">
    <text evidence="21">The sequence shown here is derived from an EMBL/GenBank/DDBJ whole genome shotgun (WGS) entry which is preliminary data.</text>
</comment>
<comment type="pathway">
    <text evidence="3">Glycan metabolism; N-glycan degradation.</text>
</comment>
<keyword evidence="8" id="KW-0964">Secreted</keyword>
<evidence type="ECO:0000259" key="20">
    <source>
        <dbReference type="Pfam" id="PF22666"/>
    </source>
</evidence>
<comment type="subcellular location">
    <subcellularLocation>
        <location evidence="2">Secreted</location>
    </subcellularLocation>
</comment>
<evidence type="ECO:0000256" key="2">
    <source>
        <dbReference type="ARBA" id="ARBA00004613"/>
    </source>
</evidence>
<dbReference type="EC" id="3.2.1.25" evidence="6"/>
<evidence type="ECO:0000256" key="11">
    <source>
        <dbReference type="ARBA" id="ARBA00023180"/>
    </source>
</evidence>
<keyword evidence="11" id="KW-0325">Glycoprotein</keyword>
<dbReference type="SUPFAM" id="SSF51445">
    <property type="entry name" value="(Trans)glycosidases"/>
    <property type="match status" value="1"/>
</dbReference>
<feature type="domain" description="Glycoside hydrolase family 2 immunoglobulin-like beta-sandwich" evidence="17">
    <location>
        <begin position="246"/>
        <end position="339"/>
    </location>
</feature>
<evidence type="ECO:0000256" key="15">
    <source>
        <dbReference type="ARBA" id="ARBA00031061"/>
    </source>
</evidence>
<evidence type="ECO:0000256" key="13">
    <source>
        <dbReference type="ARBA" id="ARBA00023295"/>
    </source>
</evidence>
<evidence type="ECO:0000256" key="7">
    <source>
        <dbReference type="ARBA" id="ARBA00021795"/>
    </source>
</evidence>
<keyword evidence="9 16" id="KW-0732">Signal</keyword>
<dbReference type="EMBL" id="JAJVDC020000026">
    <property type="protein sequence ID" value="KAL1632845.1"/>
    <property type="molecule type" value="Genomic_DNA"/>
</dbReference>
<dbReference type="InterPro" id="IPR054593">
    <property type="entry name" value="Beta-mannosidase-like_N2"/>
</dbReference>
<dbReference type="InterPro" id="IPR013783">
    <property type="entry name" value="Ig-like_fold"/>
</dbReference>
<comment type="catalytic activity">
    <reaction evidence="1">
        <text>Hydrolysis of terminal, non-reducing beta-D-mannose residues in beta-D-mannosides.</text>
        <dbReference type="EC" id="3.2.1.25"/>
    </reaction>
</comment>
<feature type="chain" id="PRO_5047011704" description="Beta-mannosidase A" evidence="16">
    <location>
        <begin position="23"/>
        <end position="933"/>
    </location>
</feature>
<evidence type="ECO:0000256" key="1">
    <source>
        <dbReference type="ARBA" id="ARBA00000829"/>
    </source>
</evidence>
<dbReference type="Pfam" id="PF00703">
    <property type="entry name" value="Glyco_hydro_2"/>
    <property type="match status" value="1"/>
</dbReference>
<feature type="domain" description="Beta-mannosidase-like galactose-binding" evidence="20">
    <location>
        <begin position="33"/>
        <end position="207"/>
    </location>
</feature>
<dbReference type="InterPro" id="IPR041625">
    <property type="entry name" value="Beta-mannosidase_Ig"/>
</dbReference>
<dbReference type="Pfam" id="PF22666">
    <property type="entry name" value="Glyco_hydro_2_N2"/>
    <property type="match status" value="1"/>
</dbReference>
<evidence type="ECO:0000259" key="17">
    <source>
        <dbReference type="Pfam" id="PF00703"/>
    </source>
</evidence>
<proteinExistence type="inferred from homology"/>
<dbReference type="Gene3D" id="2.60.120.260">
    <property type="entry name" value="Galactose-binding domain-like"/>
    <property type="match status" value="1"/>
</dbReference>
<dbReference type="InterPro" id="IPR017853">
    <property type="entry name" value="GH"/>
</dbReference>
<feature type="signal peptide" evidence="16">
    <location>
        <begin position="1"/>
        <end position="22"/>
    </location>
</feature>
<organism evidence="21 22">
    <name type="scientific">Neofusicoccum ribis</name>
    <dbReference type="NCBI Taxonomy" id="45134"/>
    <lineage>
        <taxon>Eukaryota</taxon>
        <taxon>Fungi</taxon>
        <taxon>Dikarya</taxon>
        <taxon>Ascomycota</taxon>
        <taxon>Pezizomycotina</taxon>
        <taxon>Dothideomycetes</taxon>
        <taxon>Dothideomycetes incertae sedis</taxon>
        <taxon>Botryosphaeriales</taxon>
        <taxon>Botryosphaeriaceae</taxon>
        <taxon>Neofusicoccum</taxon>
    </lineage>
</organism>
<name>A0ABR3SZV0_9PEZI</name>
<evidence type="ECO:0000256" key="4">
    <source>
        <dbReference type="ARBA" id="ARBA00007483"/>
    </source>
</evidence>
<dbReference type="InterPro" id="IPR006102">
    <property type="entry name" value="Ig-like_GH2"/>
</dbReference>
<evidence type="ECO:0000256" key="14">
    <source>
        <dbReference type="ARBA" id="ARBA00023326"/>
    </source>
</evidence>
<dbReference type="InterPro" id="IPR036156">
    <property type="entry name" value="Beta-gal/glucu_dom_sf"/>
</dbReference>
<protein>
    <recommendedName>
        <fullName evidence="7">Beta-mannosidase A</fullName>
        <ecNumber evidence="6">3.2.1.25</ecNumber>
    </recommendedName>
    <alternativeName>
        <fullName evidence="15">Mannanase A</fullName>
    </alternativeName>
</protein>
<dbReference type="Pfam" id="PF17753">
    <property type="entry name" value="Ig_mannosidase"/>
    <property type="match status" value="1"/>
</dbReference>
<feature type="domain" description="Mannosidase Ig/CBM-like" evidence="19">
    <location>
        <begin position="744"/>
        <end position="820"/>
    </location>
</feature>
<comment type="subunit">
    <text evidence="5">Homodimer.</text>
</comment>
<dbReference type="Gene3D" id="3.20.20.80">
    <property type="entry name" value="Glycosidases"/>
    <property type="match status" value="1"/>
</dbReference>
<keyword evidence="22" id="KW-1185">Reference proteome</keyword>
<keyword evidence="14" id="KW-0624">Polysaccharide degradation</keyword>
<dbReference type="SUPFAM" id="SSF49785">
    <property type="entry name" value="Galactose-binding domain-like"/>
    <property type="match status" value="1"/>
</dbReference>
<keyword evidence="12" id="KW-0119">Carbohydrate metabolism</keyword>
<sequence>MPRWDRQAVLGLALARPAAVAAQRAVDLSGPGWTLSNPALNVSVPAHLPSQVHLDLFAAQVIGDPYYGLNDFNLRWVAWANWTYTSAPLTSLNTNASSTYLLFDGLDTFTSIDLCGQHVASTNNQFRQYYFEVSEIVKNCAEAPVLSINFGSAPAIANEIAAQPGQETWPFGVQGLFEFSNRHFIRKEQSDFGWDWGPAIAPAGPWQPAYVIELASDGIYPRNTLVDIYRQGQLNNLPPDQSQPWILNVSVDFLGQLPSNSGLRFQLRDAKNTTVTSGTLTDITTGEGVITGSTTIPSDAVELWWPSGLGSQTLYNLEITVVGPTNTSLATVNKRTGFRTIVLNESPISDEQLAQGIAPGNNWHFEINGHEFYAKGSNFIPPDAFWTRVTEERIRQLFQAVVMGNQNMLRVWSSGAYSPDFMYDLADEMGILLWSEFEFGDALYPVDQEFLDNVRAEATYQVRRVNHHPSLAMWAGGNELENLELMFAKKYSPDDYPRLVAEYETLFLDTLVPIVFGNSRSISYAPSSTTNGWLYLNHSAPRPMIERYENKTEGGIYGDTDYYNYDSALAFNFSSYPVGRFSNEFGYHSMPSLQTWRQAVDEEDLWFNSSTIQLRNHHYPAGGLNTTNFPNTTKGMGEMTVAAQRWYPVPNKEDPIANFSAWCHTTQIFQADFYQSQIMFYRRGSGMPERQLGSLYWQLEDIWQAPTWASIEYDGRWKVLHYVAKDIYQPVVITPFWNRTTGLLEVYVTSDLWTPATGTANFSWVTYAGTPLNISTATSAPVAVGALNTTRVLSANTNDILASVNPADALLVMDVSVEGALPNTNATTTFTHRNWWHASTLADAKLVDPGVSVAHVGEVGGGNGKFVVTAEKGVAAWVWLDYPEGAVVFFDENAFWLLPGESKEVGYTMQKDETGGAWVDGVTVGSLWDNTVP</sequence>
<dbReference type="InterPro" id="IPR008979">
    <property type="entry name" value="Galactose-bd-like_sf"/>
</dbReference>
<dbReference type="InterPro" id="IPR041447">
    <property type="entry name" value="Mannosidase_ig"/>
</dbReference>
<dbReference type="Pfam" id="PF17786">
    <property type="entry name" value="Mannosidase_ig"/>
    <property type="match status" value="1"/>
</dbReference>
<evidence type="ECO:0000256" key="16">
    <source>
        <dbReference type="SAM" id="SignalP"/>
    </source>
</evidence>
<evidence type="ECO:0000256" key="12">
    <source>
        <dbReference type="ARBA" id="ARBA00023277"/>
    </source>
</evidence>
<evidence type="ECO:0000256" key="10">
    <source>
        <dbReference type="ARBA" id="ARBA00022801"/>
    </source>
</evidence>
<evidence type="ECO:0000259" key="18">
    <source>
        <dbReference type="Pfam" id="PF17753"/>
    </source>
</evidence>
<evidence type="ECO:0000256" key="8">
    <source>
        <dbReference type="ARBA" id="ARBA00022525"/>
    </source>
</evidence>
<evidence type="ECO:0000256" key="9">
    <source>
        <dbReference type="ARBA" id="ARBA00022729"/>
    </source>
</evidence>
<dbReference type="PANTHER" id="PTHR43730:SF5">
    <property type="entry name" value="BETA-MANNOSIDASE A"/>
    <property type="match status" value="1"/>
</dbReference>
<dbReference type="SUPFAM" id="SSF49303">
    <property type="entry name" value="beta-Galactosidase/glucuronidase domain"/>
    <property type="match status" value="2"/>
</dbReference>
<evidence type="ECO:0000256" key="3">
    <source>
        <dbReference type="ARBA" id="ARBA00004740"/>
    </source>
</evidence>
<evidence type="ECO:0000256" key="5">
    <source>
        <dbReference type="ARBA" id="ARBA00011738"/>
    </source>
</evidence>
<reference evidence="21 22" key="1">
    <citation type="submission" date="2024-02" db="EMBL/GenBank/DDBJ databases">
        <title>De novo assembly and annotation of 12 fungi associated with fruit tree decline syndrome in Ontario, Canada.</title>
        <authorList>
            <person name="Sulman M."/>
            <person name="Ellouze W."/>
            <person name="Ilyukhin E."/>
        </authorList>
    </citation>
    <scope>NUCLEOTIDE SEQUENCE [LARGE SCALE GENOMIC DNA]</scope>
    <source>
        <strain evidence="21 22">M1-105</strain>
    </source>
</reference>
<dbReference type="PANTHER" id="PTHR43730">
    <property type="entry name" value="BETA-MANNOSIDASE"/>
    <property type="match status" value="1"/>
</dbReference>
<evidence type="ECO:0000313" key="22">
    <source>
        <dbReference type="Proteomes" id="UP001521116"/>
    </source>
</evidence>
<keyword evidence="13" id="KW-0326">Glycosidase</keyword>